<comment type="caution">
    <text evidence="1">The sequence shown here is derived from an EMBL/GenBank/DDBJ whole genome shotgun (WGS) entry which is preliminary data.</text>
</comment>
<dbReference type="EMBL" id="CM042010">
    <property type="protein sequence ID" value="KAI3779491.1"/>
    <property type="molecule type" value="Genomic_DNA"/>
</dbReference>
<dbReference type="Proteomes" id="UP001055811">
    <property type="component" value="Linkage Group LG02"/>
</dbReference>
<name>A0ACB9G8U4_CICIN</name>
<protein>
    <submittedName>
        <fullName evidence="1">Uncharacterized protein</fullName>
    </submittedName>
</protein>
<reference evidence="1 2" key="2">
    <citation type="journal article" date="2022" name="Mol. Ecol. Resour.">
        <title>The genomes of chicory, endive, great burdock and yacon provide insights into Asteraceae paleo-polyploidization history and plant inulin production.</title>
        <authorList>
            <person name="Fan W."/>
            <person name="Wang S."/>
            <person name="Wang H."/>
            <person name="Wang A."/>
            <person name="Jiang F."/>
            <person name="Liu H."/>
            <person name="Zhao H."/>
            <person name="Xu D."/>
            <person name="Zhang Y."/>
        </authorList>
    </citation>
    <scope>NUCLEOTIDE SEQUENCE [LARGE SCALE GENOMIC DNA]</scope>
    <source>
        <strain evidence="2">cv. Punajuju</strain>
        <tissue evidence="1">Leaves</tissue>
    </source>
</reference>
<keyword evidence="2" id="KW-1185">Reference proteome</keyword>
<evidence type="ECO:0000313" key="2">
    <source>
        <dbReference type="Proteomes" id="UP001055811"/>
    </source>
</evidence>
<reference evidence="2" key="1">
    <citation type="journal article" date="2022" name="Mol. Ecol. Resour.">
        <title>The genomes of chicory, endive, great burdock and yacon provide insights into Asteraceae palaeo-polyploidization history and plant inulin production.</title>
        <authorList>
            <person name="Fan W."/>
            <person name="Wang S."/>
            <person name="Wang H."/>
            <person name="Wang A."/>
            <person name="Jiang F."/>
            <person name="Liu H."/>
            <person name="Zhao H."/>
            <person name="Xu D."/>
            <person name="Zhang Y."/>
        </authorList>
    </citation>
    <scope>NUCLEOTIDE SEQUENCE [LARGE SCALE GENOMIC DNA]</scope>
    <source>
        <strain evidence="2">cv. Punajuju</strain>
    </source>
</reference>
<organism evidence="1 2">
    <name type="scientific">Cichorium intybus</name>
    <name type="common">Chicory</name>
    <dbReference type="NCBI Taxonomy" id="13427"/>
    <lineage>
        <taxon>Eukaryota</taxon>
        <taxon>Viridiplantae</taxon>
        <taxon>Streptophyta</taxon>
        <taxon>Embryophyta</taxon>
        <taxon>Tracheophyta</taxon>
        <taxon>Spermatophyta</taxon>
        <taxon>Magnoliopsida</taxon>
        <taxon>eudicotyledons</taxon>
        <taxon>Gunneridae</taxon>
        <taxon>Pentapetalae</taxon>
        <taxon>asterids</taxon>
        <taxon>campanulids</taxon>
        <taxon>Asterales</taxon>
        <taxon>Asteraceae</taxon>
        <taxon>Cichorioideae</taxon>
        <taxon>Cichorieae</taxon>
        <taxon>Cichoriinae</taxon>
        <taxon>Cichorium</taxon>
    </lineage>
</organism>
<proteinExistence type="predicted"/>
<evidence type="ECO:0000313" key="1">
    <source>
        <dbReference type="EMBL" id="KAI3779491.1"/>
    </source>
</evidence>
<gene>
    <name evidence="1" type="ORF">L2E82_09212</name>
</gene>
<sequence>MEAIMKQIQHQLKQKQEQKLAMMKQLETIKKEEEQLQQTLQILSTQFTPVKEDAEKSTGSSTIPPTPTIQQISSKNTDKQQEKPSSSTCNSQEIFKTHQQSTDAQTKKWYVIFNGPHKGIYNDWGIANSHIVGKNVTHKSYKTKAEAETAFREAYKTVTTETVEKSSKTSILGTLLKTEPQPKSSSPTSYTIYQRKRINEKTNHRKIRKVMG</sequence>
<accession>A0ACB9G8U4</accession>